<reference evidence="3 4" key="1">
    <citation type="submission" date="2018-06" db="EMBL/GenBank/DDBJ databases">
        <title>Whole genome sequencing of a novel hydrocarbon degrading bacterial strain, PW21 isolated from oil contaminated produced water sample.</title>
        <authorList>
            <person name="Nagkirti P."/>
            <person name="Shaikh A."/>
            <person name="Gowdaman V."/>
            <person name="Engineer A.E."/>
            <person name="Dagar S."/>
            <person name="Dhakephalkar P.K."/>
        </authorList>
    </citation>
    <scope>NUCLEOTIDE SEQUENCE [LARGE SCALE GENOMIC DNA]</scope>
    <source>
        <strain evidence="3 4">PW21</strain>
    </source>
</reference>
<protein>
    <recommendedName>
        <fullName evidence="2">DUF3592 domain-containing protein</fullName>
    </recommendedName>
</protein>
<proteinExistence type="predicted"/>
<dbReference type="EMBL" id="QKWH01000012">
    <property type="protein sequence ID" value="PZR52119.1"/>
    <property type="molecule type" value="Genomic_DNA"/>
</dbReference>
<organism evidence="3 4">
    <name type="scientific">Xylanimonas oleitrophica</name>
    <dbReference type="NCBI Taxonomy" id="2607479"/>
    <lineage>
        <taxon>Bacteria</taxon>
        <taxon>Bacillati</taxon>
        <taxon>Actinomycetota</taxon>
        <taxon>Actinomycetes</taxon>
        <taxon>Micrococcales</taxon>
        <taxon>Promicromonosporaceae</taxon>
        <taxon>Xylanimonas</taxon>
    </lineage>
</organism>
<keyword evidence="4" id="KW-1185">Reference proteome</keyword>
<dbReference type="Proteomes" id="UP000248783">
    <property type="component" value="Unassembled WGS sequence"/>
</dbReference>
<dbReference type="Pfam" id="PF12158">
    <property type="entry name" value="DUF3592"/>
    <property type="match status" value="1"/>
</dbReference>
<dbReference type="RefSeq" id="WP_111251682.1">
    <property type="nucleotide sequence ID" value="NZ_QKWH01000012.1"/>
</dbReference>
<accession>A0A2W5WKJ3</accession>
<evidence type="ECO:0000313" key="4">
    <source>
        <dbReference type="Proteomes" id="UP000248783"/>
    </source>
</evidence>
<evidence type="ECO:0000259" key="2">
    <source>
        <dbReference type="Pfam" id="PF12158"/>
    </source>
</evidence>
<evidence type="ECO:0000256" key="1">
    <source>
        <dbReference type="SAM" id="Phobius"/>
    </source>
</evidence>
<feature type="domain" description="DUF3592" evidence="2">
    <location>
        <begin position="46"/>
        <end position="105"/>
    </location>
</feature>
<sequence length="149" mass="16105">MTLVVVPWVLGVGFTVVGGLLAVTGARMAARRRRHAEMRAARGVQVTGSVVDVSWRRGGENRIGFPVVEFTDSRGRARRFRSDVGTSVPPLEGKEVTVWYDPFDDDAAPVVTGDWREGLQHWVLTVVGAVFALVGVAVLLFTIASLSEG</sequence>
<keyword evidence="1" id="KW-1133">Transmembrane helix</keyword>
<feature type="transmembrane region" description="Helical" evidence="1">
    <location>
        <begin position="6"/>
        <end position="30"/>
    </location>
</feature>
<keyword evidence="1" id="KW-0472">Membrane</keyword>
<dbReference type="InterPro" id="IPR021994">
    <property type="entry name" value="DUF3592"/>
</dbReference>
<feature type="transmembrane region" description="Helical" evidence="1">
    <location>
        <begin position="122"/>
        <end position="146"/>
    </location>
</feature>
<dbReference type="AlphaFoldDB" id="A0A2W5WKJ3"/>
<keyword evidence="1" id="KW-0812">Transmembrane</keyword>
<name>A0A2W5WKJ3_9MICO</name>
<gene>
    <name evidence="3" type="ORF">DNL40_12930</name>
</gene>
<comment type="caution">
    <text evidence="3">The sequence shown here is derived from an EMBL/GenBank/DDBJ whole genome shotgun (WGS) entry which is preliminary data.</text>
</comment>
<evidence type="ECO:0000313" key="3">
    <source>
        <dbReference type="EMBL" id="PZR52119.1"/>
    </source>
</evidence>